<keyword evidence="3" id="KW-1185">Reference proteome</keyword>
<reference evidence="1 3" key="1">
    <citation type="submission" date="2016-10" db="EMBL/GenBank/DDBJ databases">
        <title>Draft genome sequences of four alkaliphilic bacteria belonging to the Anaerobacillus genus.</title>
        <authorList>
            <person name="Bassil N.M."/>
            <person name="Lloyd J.R."/>
        </authorList>
    </citation>
    <scope>NUCLEOTIDE SEQUENCE [LARGE SCALE GENOMIC DNA]</scope>
    <source>
        <strain evidence="1 3">NB2006</strain>
    </source>
</reference>
<dbReference type="AlphaFoldDB" id="A0A1S2L9P0"/>
<reference evidence="2" key="4">
    <citation type="submission" date="2020-10" db="EMBL/GenBank/DDBJ databases">
        <authorList>
            <person name="Bassil N.M."/>
            <person name="Lloyd J.R."/>
        </authorList>
    </citation>
    <scope>NUCLEOTIDE SEQUENCE</scope>
    <source>
        <strain evidence="2">NB2006</strain>
    </source>
</reference>
<evidence type="ECO:0000313" key="3">
    <source>
        <dbReference type="Proteomes" id="UP000180175"/>
    </source>
</evidence>
<dbReference type="EMBL" id="LQXD01000157">
    <property type="protein sequence ID" value="OIJ09034.1"/>
    <property type="molecule type" value="Genomic_DNA"/>
</dbReference>
<evidence type="ECO:0000313" key="1">
    <source>
        <dbReference type="EMBL" id="OIJ09034.1"/>
    </source>
</evidence>
<reference evidence="2 3" key="2">
    <citation type="journal article" date="2017" name="Genome Announc.">
        <title>Draft Genome Sequences of Four Alkaliphilic Bacteria Belonging to the Anaerobacillus Genus.</title>
        <authorList>
            <person name="Bassil N.M."/>
            <person name="Lloyd J.R."/>
        </authorList>
    </citation>
    <scope>NUCLEOTIDE SEQUENCE [LARGE SCALE GENOMIC DNA]</scope>
    <source>
        <strain evidence="2 3">NB2006</strain>
    </source>
</reference>
<name>A0A1S2L9P0_9BACI</name>
<dbReference type="Proteomes" id="UP000180175">
    <property type="component" value="Chromosome"/>
</dbReference>
<evidence type="ECO:0008006" key="4">
    <source>
        <dbReference type="Google" id="ProtNLM"/>
    </source>
</evidence>
<accession>A0A1S2L9P0</accession>
<gene>
    <name evidence="2" type="ORF">AWH56_005195</name>
    <name evidence="1" type="ORF">AWH56_18135</name>
</gene>
<evidence type="ECO:0000313" key="2">
    <source>
        <dbReference type="EMBL" id="QOY37042.1"/>
    </source>
</evidence>
<sequence>MQITLRINNDEEKTYTNGFVKARVFRNALKLNKQLKTMTDISVELFDSLVEFVVIAFDSQFTIDEVWDGVEAHKLQAEVMRVFNEVLGLGGLAVQGQSDEGNGQGK</sequence>
<dbReference type="RefSeq" id="WP_071318371.1">
    <property type="nucleotide sequence ID" value="NZ_CP063356.2"/>
</dbReference>
<dbReference type="NCBIfam" id="NF047360">
    <property type="entry name" value="tail_chap_PVL"/>
    <property type="match status" value="1"/>
</dbReference>
<proteinExistence type="predicted"/>
<dbReference type="KEGG" id="aia:AWH56_005195"/>
<organism evidence="1 3">
    <name type="scientific">Anaerobacillus isosaccharinicus</name>
    <dbReference type="NCBI Taxonomy" id="1532552"/>
    <lineage>
        <taxon>Bacteria</taxon>
        <taxon>Bacillati</taxon>
        <taxon>Bacillota</taxon>
        <taxon>Bacilli</taxon>
        <taxon>Bacillales</taxon>
        <taxon>Bacillaceae</taxon>
        <taxon>Anaerobacillus</taxon>
    </lineage>
</organism>
<dbReference type="OrthoDB" id="2915540at2"/>
<reference evidence="2 3" key="3">
    <citation type="journal article" date="2019" name="Int. J. Syst. Evol. Microbiol.">
        <title>Anaerobacillus isosaccharinicus sp. nov., an alkaliphilic bacterium which degrades isosaccharinic acid.</title>
        <authorList>
            <person name="Bassil N.M."/>
            <person name="Lloyd J.R."/>
        </authorList>
    </citation>
    <scope>NUCLEOTIDE SEQUENCE [LARGE SCALE GENOMIC DNA]</scope>
    <source>
        <strain evidence="2 3">NB2006</strain>
    </source>
</reference>
<dbReference type="Pfam" id="PF23857">
    <property type="entry name" value="Phage_TAC_19"/>
    <property type="match status" value="1"/>
</dbReference>
<protein>
    <recommendedName>
        <fullName evidence="4">Phage protein</fullName>
    </recommendedName>
</protein>
<dbReference type="EMBL" id="CP063356">
    <property type="protein sequence ID" value="QOY37042.1"/>
    <property type="molecule type" value="Genomic_DNA"/>
</dbReference>
<dbReference type="InterPro" id="IPR057006">
    <property type="entry name" value="Phage_TAC_19"/>
</dbReference>